<dbReference type="CDD" id="cd06661">
    <property type="entry name" value="GGCT_like"/>
    <property type="match status" value="1"/>
</dbReference>
<feature type="region of interest" description="Disordered" evidence="1">
    <location>
        <begin position="1"/>
        <end position="48"/>
    </location>
</feature>
<keyword evidence="2" id="KW-0812">Transmembrane</keyword>
<feature type="transmembrane region" description="Helical" evidence="2">
    <location>
        <begin position="340"/>
        <end position="367"/>
    </location>
</feature>
<evidence type="ECO:0000256" key="2">
    <source>
        <dbReference type="SAM" id="Phobius"/>
    </source>
</evidence>
<evidence type="ECO:0000256" key="1">
    <source>
        <dbReference type="SAM" id="MobiDB-lite"/>
    </source>
</evidence>
<evidence type="ECO:0000313" key="3">
    <source>
        <dbReference type="EMBL" id="PZW36646.1"/>
    </source>
</evidence>
<comment type="caution">
    <text evidence="3">The sequence shown here is derived from an EMBL/GenBank/DDBJ whole genome shotgun (WGS) entry which is preliminary data.</text>
</comment>
<dbReference type="EMBL" id="QKUF01000001">
    <property type="protein sequence ID" value="PZW36646.1"/>
    <property type="molecule type" value="Genomic_DNA"/>
</dbReference>
<feature type="transmembrane region" description="Helical" evidence="2">
    <location>
        <begin position="451"/>
        <end position="468"/>
    </location>
</feature>
<feature type="compositionally biased region" description="Acidic residues" evidence="1">
    <location>
        <begin position="65"/>
        <end position="75"/>
    </location>
</feature>
<sequence length="471" mass="52228">MWKKVKAVESQSNEHKRVEDASDDIMAEGEQENEEVAPGVSVIRSNTPRPLTLHSELALHDLSQLEEPEASEEEIQPSFPAKAPSAPPLPEEIDEEEESVEEGSTVTTAPVETVPQFTWLFEYGLEMDPTVLNSVERMDGQALLYGPAVLKGYSILLGTLPNEQKTLATIEPGPEAKAEVWGVLYRVPQRLTKPVDDEASLLDRVHAAAPPRPLFRPVQAVVREVYRSRDISCITYIAAEAVRQQLQPLSLLSESGGTAFVQQLAAAARKQKLPMKYLGRYMMQEEDTATTEEKSRLDTALIEYAPQDTEPLPAFQELQEKEASKEPLLPRATTRRRSSLLTLFATYLVFTLLLTLTFAVLHGIGFARAILNEEFTLLGVPWLVLMYGLLGGCISCLLTLSQYRSAPPPLFIVITWFTRPFVGAVLALFTYLLLSSGLFVFQGGIMTHRGIFLLAGALAGICEGWLFVQKR</sequence>
<dbReference type="RefSeq" id="WP_111319064.1">
    <property type="nucleotide sequence ID" value="NZ_QKUF01000001.1"/>
</dbReference>
<feature type="transmembrane region" description="Helical" evidence="2">
    <location>
        <begin position="421"/>
        <end position="445"/>
    </location>
</feature>
<dbReference type="InterPro" id="IPR013024">
    <property type="entry name" value="GGCT-like"/>
</dbReference>
<dbReference type="AlphaFoldDB" id="A0A326UEC6"/>
<feature type="region of interest" description="Disordered" evidence="1">
    <location>
        <begin position="65"/>
        <end position="107"/>
    </location>
</feature>
<reference evidence="3 4" key="1">
    <citation type="submission" date="2018-06" db="EMBL/GenBank/DDBJ databases">
        <title>Genomic Encyclopedia of Archaeal and Bacterial Type Strains, Phase II (KMG-II): from individual species to whole genera.</title>
        <authorList>
            <person name="Goeker M."/>
        </authorList>
    </citation>
    <scope>NUCLEOTIDE SEQUENCE [LARGE SCALE GENOMIC DNA]</scope>
    <source>
        <strain evidence="3 4">ATCC BAA-1881</strain>
    </source>
</reference>
<keyword evidence="2" id="KW-0472">Membrane</keyword>
<feature type="transmembrane region" description="Helical" evidence="2">
    <location>
        <begin position="379"/>
        <end position="400"/>
    </location>
</feature>
<organism evidence="3 4">
    <name type="scientific">Thermosporothrix hazakensis</name>
    <dbReference type="NCBI Taxonomy" id="644383"/>
    <lineage>
        <taxon>Bacteria</taxon>
        <taxon>Bacillati</taxon>
        <taxon>Chloroflexota</taxon>
        <taxon>Ktedonobacteria</taxon>
        <taxon>Ktedonobacterales</taxon>
        <taxon>Thermosporotrichaceae</taxon>
        <taxon>Thermosporothrix</taxon>
    </lineage>
</organism>
<proteinExistence type="predicted"/>
<gene>
    <name evidence="3" type="ORF">EI42_00825</name>
</gene>
<keyword evidence="2" id="KW-1133">Transmembrane helix</keyword>
<name>A0A326UEC6_THEHA</name>
<feature type="compositionally biased region" description="Acidic residues" evidence="1">
    <location>
        <begin position="91"/>
        <end position="101"/>
    </location>
</feature>
<dbReference type="Gene3D" id="3.10.490.10">
    <property type="entry name" value="Gamma-glutamyl cyclotransferase-like"/>
    <property type="match status" value="1"/>
</dbReference>
<accession>A0A326UEC6</accession>
<feature type="compositionally biased region" description="Acidic residues" evidence="1">
    <location>
        <begin position="21"/>
        <end position="35"/>
    </location>
</feature>
<protein>
    <submittedName>
        <fullName evidence="3">Uncharacterized protein</fullName>
    </submittedName>
</protein>
<dbReference type="Proteomes" id="UP000248806">
    <property type="component" value="Unassembled WGS sequence"/>
</dbReference>
<evidence type="ECO:0000313" key="4">
    <source>
        <dbReference type="Proteomes" id="UP000248806"/>
    </source>
</evidence>
<keyword evidence="4" id="KW-1185">Reference proteome</keyword>